<accession>A0A8J4UJR9</accession>
<dbReference type="EMBL" id="QNUK01000290">
    <property type="protein sequence ID" value="KAF5896135.1"/>
    <property type="molecule type" value="Genomic_DNA"/>
</dbReference>
<name>A0A8J4UJR9_CLAMG</name>
<dbReference type="Proteomes" id="UP000727407">
    <property type="component" value="Unassembled WGS sequence"/>
</dbReference>
<reference evidence="1" key="1">
    <citation type="submission" date="2020-07" db="EMBL/GenBank/DDBJ databases">
        <title>Clarias magur genome sequencing, assembly and annotation.</title>
        <authorList>
            <person name="Kushwaha B."/>
            <person name="Kumar R."/>
            <person name="Das P."/>
            <person name="Joshi C.G."/>
            <person name="Kumar D."/>
            <person name="Nagpure N.S."/>
            <person name="Pandey M."/>
            <person name="Agarwal S."/>
            <person name="Srivastava S."/>
            <person name="Singh M."/>
            <person name="Sahoo L."/>
            <person name="Jayasankar P."/>
            <person name="Meher P.K."/>
            <person name="Koringa P.G."/>
            <person name="Iquebal M.A."/>
            <person name="Das S.P."/>
            <person name="Bit A."/>
            <person name="Patnaik S."/>
            <person name="Patel N."/>
            <person name="Shah T.M."/>
            <person name="Hinsu A."/>
            <person name="Jena J.K."/>
        </authorList>
    </citation>
    <scope>NUCLEOTIDE SEQUENCE</scope>
    <source>
        <strain evidence="1">CIFAMagur01</strain>
        <tissue evidence="1">Testis</tissue>
    </source>
</reference>
<protein>
    <submittedName>
        <fullName evidence="1">Uncharacterized protein</fullName>
    </submittedName>
</protein>
<evidence type="ECO:0000313" key="1">
    <source>
        <dbReference type="EMBL" id="KAF5896135.1"/>
    </source>
</evidence>
<proteinExistence type="predicted"/>
<keyword evidence="2" id="KW-1185">Reference proteome</keyword>
<evidence type="ECO:0000313" key="2">
    <source>
        <dbReference type="Proteomes" id="UP000727407"/>
    </source>
</evidence>
<gene>
    <name evidence="1" type="ORF">DAT39_014163</name>
</gene>
<comment type="caution">
    <text evidence="1">The sequence shown here is derived from an EMBL/GenBank/DDBJ whole genome shotgun (WGS) entry which is preliminary data.</text>
</comment>
<sequence>MTLGESMGSSVEGETCWLTFPAGCQIQAVLEHAINASLLVLEYETMQEWGDSVLAGLPWQQAE</sequence>
<organism evidence="1 2">
    <name type="scientific">Clarias magur</name>
    <name type="common">Asian catfish</name>
    <name type="synonym">Macropteronotus magur</name>
    <dbReference type="NCBI Taxonomy" id="1594786"/>
    <lineage>
        <taxon>Eukaryota</taxon>
        <taxon>Metazoa</taxon>
        <taxon>Chordata</taxon>
        <taxon>Craniata</taxon>
        <taxon>Vertebrata</taxon>
        <taxon>Euteleostomi</taxon>
        <taxon>Actinopterygii</taxon>
        <taxon>Neopterygii</taxon>
        <taxon>Teleostei</taxon>
        <taxon>Ostariophysi</taxon>
        <taxon>Siluriformes</taxon>
        <taxon>Clariidae</taxon>
        <taxon>Clarias</taxon>
    </lineage>
</organism>
<dbReference type="AlphaFoldDB" id="A0A8J4UJR9"/>